<dbReference type="SUPFAM" id="SSF109604">
    <property type="entry name" value="HD-domain/PDEase-like"/>
    <property type="match status" value="1"/>
</dbReference>
<accession>B9LSW7</accession>
<evidence type="ECO:0000256" key="5">
    <source>
        <dbReference type="ARBA" id="ARBA00012964"/>
    </source>
</evidence>
<dbReference type="EC" id="3.1.3.89" evidence="5"/>
<evidence type="ECO:0000256" key="1">
    <source>
        <dbReference type="ARBA" id="ARBA00001638"/>
    </source>
</evidence>
<dbReference type="PANTHER" id="PTHR11845:SF13">
    <property type="entry name" value="5'-DEOXYNUCLEOTIDASE HDDC2"/>
    <property type="match status" value="1"/>
</dbReference>
<evidence type="ECO:0000256" key="2">
    <source>
        <dbReference type="ARBA" id="ARBA00001936"/>
    </source>
</evidence>
<dbReference type="eggNOG" id="arCOG04311">
    <property type="taxonomic scope" value="Archaea"/>
</dbReference>
<comment type="cofactor">
    <cofactor evidence="3">
        <name>Co(2+)</name>
        <dbReference type="ChEBI" id="CHEBI:48828"/>
    </cofactor>
</comment>
<feature type="domain" description="HD/PDEase" evidence="8">
    <location>
        <begin position="44"/>
        <end position="166"/>
    </location>
</feature>
<comment type="cofactor">
    <cofactor evidence="2">
        <name>Mn(2+)</name>
        <dbReference type="ChEBI" id="CHEBI:29035"/>
    </cofactor>
</comment>
<keyword evidence="6" id="KW-0479">Metal-binding</keyword>
<dbReference type="InterPro" id="IPR006674">
    <property type="entry name" value="HD_domain"/>
</dbReference>
<sequence>MNADDESDPNDDSSDAGPALDALLDAYALKDERRTGWQLRGVDAPESVAAHTWGVAYLVLALGDQFREGLPGLDLDRALRLAVVHDVAEAETGDAATRADSTADSVDAAAKEAAERAAMEDLAGALPDRIRDAWEDYEARESPEAILVKECDLLDVCLQAVLYERGGRYDPAGGDPGAFREYDDLDEFFATTEPRLQTETGRELFARLRERYRTARDEP</sequence>
<dbReference type="HOGENOM" id="CLU_039453_1_1_2"/>
<evidence type="ECO:0000256" key="4">
    <source>
        <dbReference type="ARBA" id="ARBA00011738"/>
    </source>
</evidence>
<dbReference type="KEGG" id="hla:Hlac_0429"/>
<evidence type="ECO:0000256" key="6">
    <source>
        <dbReference type="ARBA" id="ARBA00022723"/>
    </source>
</evidence>
<keyword evidence="10" id="KW-1185">Reference proteome</keyword>
<dbReference type="InterPro" id="IPR003607">
    <property type="entry name" value="HD/PDEase_dom"/>
</dbReference>
<organism evidence="9 10">
    <name type="scientific">Halorubrum lacusprofundi (strain ATCC 49239 / DSM 5036 / JCM 8891 / ACAM 34)</name>
    <dbReference type="NCBI Taxonomy" id="416348"/>
    <lineage>
        <taxon>Archaea</taxon>
        <taxon>Methanobacteriati</taxon>
        <taxon>Methanobacteriota</taxon>
        <taxon>Stenosarchaea group</taxon>
        <taxon>Halobacteria</taxon>
        <taxon>Halobacteriales</taxon>
        <taxon>Haloferacaceae</taxon>
        <taxon>Halorubrum</taxon>
    </lineage>
</organism>
<evidence type="ECO:0000313" key="9">
    <source>
        <dbReference type="EMBL" id="ACM56032.1"/>
    </source>
</evidence>
<comment type="subunit">
    <text evidence="4">Homodimer.</text>
</comment>
<evidence type="ECO:0000259" key="8">
    <source>
        <dbReference type="SMART" id="SM00471"/>
    </source>
</evidence>
<keyword evidence="7" id="KW-0378">Hydrolase</keyword>
<dbReference type="GeneID" id="7401047"/>
<dbReference type="PANTHER" id="PTHR11845">
    <property type="entry name" value="5'-DEOXYNUCLEOTIDASE HDDC2"/>
    <property type="match status" value="1"/>
</dbReference>
<dbReference type="RefSeq" id="WP_012659669.1">
    <property type="nucleotide sequence ID" value="NC_012029.1"/>
</dbReference>
<dbReference type="CDD" id="cd00077">
    <property type="entry name" value="HDc"/>
    <property type="match status" value="1"/>
</dbReference>
<evidence type="ECO:0000313" key="10">
    <source>
        <dbReference type="Proteomes" id="UP000000740"/>
    </source>
</evidence>
<protein>
    <recommendedName>
        <fullName evidence="5">5'-deoxynucleotidase</fullName>
        <ecNumber evidence="5">3.1.3.89</ecNumber>
    </recommendedName>
</protein>
<dbReference type="GO" id="GO:0046872">
    <property type="term" value="F:metal ion binding"/>
    <property type="evidence" value="ECO:0007669"/>
    <property type="project" value="UniProtKB-KW"/>
</dbReference>
<name>B9LSW7_HALLT</name>
<dbReference type="Gene3D" id="1.10.3210.10">
    <property type="entry name" value="Hypothetical protein af1432"/>
    <property type="match status" value="1"/>
</dbReference>
<dbReference type="Pfam" id="PF13023">
    <property type="entry name" value="HD_3"/>
    <property type="match status" value="1"/>
</dbReference>
<dbReference type="AlphaFoldDB" id="B9LSW7"/>
<comment type="catalytic activity">
    <reaction evidence="1">
        <text>a 2'-deoxyribonucleoside 5'-phosphate + H2O = a 2'-deoxyribonucleoside + phosphate</text>
        <dbReference type="Rhea" id="RHEA:36167"/>
        <dbReference type="ChEBI" id="CHEBI:15377"/>
        <dbReference type="ChEBI" id="CHEBI:18274"/>
        <dbReference type="ChEBI" id="CHEBI:43474"/>
        <dbReference type="ChEBI" id="CHEBI:65317"/>
        <dbReference type="EC" id="3.1.3.89"/>
    </reaction>
</comment>
<dbReference type="SMART" id="SM00471">
    <property type="entry name" value="HDc"/>
    <property type="match status" value="1"/>
</dbReference>
<dbReference type="EMBL" id="CP001365">
    <property type="protein sequence ID" value="ACM56032.1"/>
    <property type="molecule type" value="Genomic_DNA"/>
</dbReference>
<reference evidence="9 10" key="1">
    <citation type="journal article" date="2016" name="Stand. Genomic Sci.">
        <title>Complete genome sequence of the Antarctic Halorubrum lacusprofundi type strain ACAM 34.</title>
        <authorList>
            <person name="Anderson I.J."/>
            <person name="DasSarma P."/>
            <person name="Lucas S."/>
            <person name="Copeland A."/>
            <person name="Lapidus A."/>
            <person name="Del Rio T.G."/>
            <person name="Tice H."/>
            <person name="Dalin E."/>
            <person name="Bruce D.C."/>
            <person name="Goodwin L."/>
            <person name="Pitluck S."/>
            <person name="Sims D."/>
            <person name="Brettin T.S."/>
            <person name="Detter J.C."/>
            <person name="Han C.S."/>
            <person name="Larimer F."/>
            <person name="Hauser L."/>
            <person name="Land M."/>
            <person name="Ivanova N."/>
            <person name="Richardson P."/>
            <person name="Cavicchioli R."/>
            <person name="DasSarma S."/>
            <person name="Woese C.R."/>
            <person name="Kyrpides N.C."/>
        </authorList>
    </citation>
    <scope>NUCLEOTIDE SEQUENCE [LARGE SCALE GENOMIC DNA]</scope>
    <source>
        <strain evidence="10">ATCC 49239 / DSM 5036 / JCM 8891 / ACAM 34</strain>
    </source>
</reference>
<dbReference type="GO" id="GO:0005737">
    <property type="term" value="C:cytoplasm"/>
    <property type="evidence" value="ECO:0007669"/>
    <property type="project" value="TreeGrafter"/>
</dbReference>
<evidence type="ECO:0000256" key="7">
    <source>
        <dbReference type="ARBA" id="ARBA00022801"/>
    </source>
</evidence>
<gene>
    <name evidence="9" type="ordered locus">Hlac_0429</name>
</gene>
<evidence type="ECO:0000256" key="3">
    <source>
        <dbReference type="ARBA" id="ARBA00001941"/>
    </source>
</evidence>
<dbReference type="GO" id="GO:0002953">
    <property type="term" value="F:5'-deoxynucleotidase activity"/>
    <property type="evidence" value="ECO:0007669"/>
    <property type="project" value="UniProtKB-EC"/>
</dbReference>
<dbReference type="InterPro" id="IPR039356">
    <property type="entry name" value="YfbR/HDDC2"/>
</dbReference>
<proteinExistence type="predicted"/>
<dbReference type="Proteomes" id="UP000000740">
    <property type="component" value="Chromosome 1"/>
</dbReference>